<dbReference type="InterPro" id="IPR001647">
    <property type="entry name" value="HTH_TetR"/>
</dbReference>
<evidence type="ECO:0000256" key="4">
    <source>
        <dbReference type="PROSITE-ProRule" id="PRU00335"/>
    </source>
</evidence>
<dbReference type="PANTHER" id="PTHR47506">
    <property type="entry name" value="TRANSCRIPTIONAL REGULATORY PROTEIN"/>
    <property type="match status" value="1"/>
</dbReference>
<dbReference type="InterPro" id="IPR036271">
    <property type="entry name" value="Tet_transcr_reg_TetR-rel_C_sf"/>
</dbReference>
<dbReference type="InterPro" id="IPR009057">
    <property type="entry name" value="Homeodomain-like_sf"/>
</dbReference>
<proteinExistence type="predicted"/>
<protein>
    <submittedName>
        <fullName evidence="6">HTH-type transcriptional regulator AcrR</fullName>
    </submittedName>
</protein>
<dbReference type="PROSITE" id="PS50977">
    <property type="entry name" value="HTH_TETR_2"/>
    <property type="match status" value="1"/>
</dbReference>
<keyword evidence="7" id="KW-1185">Reference proteome</keyword>
<dbReference type="Gene3D" id="1.10.357.10">
    <property type="entry name" value="Tetracycline Repressor, domain 2"/>
    <property type="match status" value="1"/>
</dbReference>
<dbReference type="RefSeq" id="WP_085807829.1">
    <property type="nucleotide sequence ID" value="NZ_FWFX01000027.1"/>
</dbReference>
<evidence type="ECO:0000313" key="7">
    <source>
        <dbReference type="Proteomes" id="UP000193061"/>
    </source>
</evidence>
<dbReference type="Proteomes" id="UP000193061">
    <property type="component" value="Unassembled WGS sequence"/>
</dbReference>
<keyword evidence="3" id="KW-0804">Transcription</keyword>
<evidence type="ECO:0000313" key="6">
    <source>
        <dbReference type="EMBL" id="SLN74024.1"/>
    </source>
</evidence>
<dbReference type="Pfam" id="PF00440">
    <property type="entry name" value="TetR_N"/>
    <property type="match status" value="1"/>
</dbReference>
<dbReference type="OrthoDB" id="8478851at2"/>
<dbReference type="PRINTS" id="PR00455">
    <property type="entry name" value="HTHTETR"/>
</dbReference>
<accession>A0A1X7AA94</accession>
<reference evidence="6 7" key="1">
    <citation type="submission" date="2017-03" db="EMBL/GenBank/DDBJ databases">
        <authorList>
            <person name="Afonso C.L."/>
            <person name="Miller P.J."/>
            <person name="Scott M.A."/>
            <person name="Spackman E."/>
            <person name="Goraichik I."/>
            <person name="Dimitrov K.M."/>
            <person name="Suarez D.L."/>
            <person name="Swayne D.E."/>
        </authorList>
    </citation>
    <scope>NUCLEOTIDE SEQUENCE [LARGE SCALE GENOMIC DNA]</scope>
    <source>
        <strain evidence="6 7">CECT 7450</strain>
    </source>
</reference>
<dbReference type="SUPFAM" id="SSF46689">
    <property type="entry name" value="Homeodomain-like"/>
    <property type="match status" value="1"/>
</dbReference>
<dbReference type="SUPFAM" id="SSF48498">
    <property type="entry name" value="Tetracyclin repressor-like, C-terminal domain"/>
    <property type="match status" value="1"/>
</dbReference>
<keyword evidence="2 4" id="KW-0238">DNA-binding</keyword>
<dbReference type="AlphaFoldDB" id="A0A1X7AA94"/>
<organism evidence="6 7">
    <name type="scientific">Roseovarius albus</name>
    <dbReference type="NCBI Taxonomy" id="1247867"/>
    <lineage>
        <taxon>Bacteria</taxon>
        <taxon>Pseudomonadati</taxon>
        <taxon>Pseudomonadota</taxon>
        <taxon>Alphaproteobacteria</taxon>
        <taxon>Rhodobacterales</taxon>
        <taxon>Roseobacteraceae</taxon>
        <taxon>Roseovarius</taxon>
    </lineage>
</organism>
<evidence type="ECO:0000256" key="3">
    <source>
        <dbReference type="ARBA" id="ARBA00023163"/>
    </source>
</evidence>
<name>A0A1X7AA94_9RHOB</name>
<evidence type="ECO:0000256" key="1">
    <source>
        <dbReference type="ARBA" id="ARBA00023015"/>
    </source>
</evidence>
<feature type="domain" description="HTH tetR-type" evidence="5">
    <location>
        <begin position="10"/>
        <end position="70"/>
    </location>
</feature>
<evidence type="ECO:0000256" key="2">
    <source>
        <dbReference type="ARBA" id="ARBA00023125"/>
    </source>
</evidence>
<sequence>MPRMSDAEKQRSHNRILDAAARLFRQNGIGSTSVADVMKAAGMTHGGFYRHFDSKEDLVAVAFRHAVDDVVSDLEKATTPGGRDRERDNYIKTYLSREHVMDGGQGCPLAAMGTELARTGGVSQQAGAAASARMAALLQKSSDTGMEQGLASMALLLGAVTLARLAETAEDSDRALKAGCTGLELLQDQWPVDRL</sequence>
<keyword evidence="1" id="KW-0805">Transcription regulation</keyword>
<dbReference type="EMBL" id="FWFX01000027">
    <property type="protein sequence ID" value="SLN74024.1"/>
    <property type="molecule type" value="Genomic_DNA"/>
</dbReference>
<feature type="DNA-binding region" description="H-T-H motif" evidence="4">
    <location>
        <begin position="33"/>
        <end position="52"/>
    </location>
</feature>
<dbReference type="GO" id="GO:0003677">
    <property type="term" value="F:DNA binding"/>
    <property type="evidence" value="ECO:0007669"/>
    <property type="project" value="UniProtKB-UniRule"/>
</dbReference>
<evidence type="ECO:0000259" key="5">
    <source>
        <dbReference type="PROSITE" id="PS50977"/>
    </source>
</evidence>
<dbReference type="PANTHER" id="PTHR47506:SF7">
    <property type="entry name" value="TRANSCRIPTIONAL REGULATORY PROTEIN"/>
    <property type="match status" value="1"/>
</dbReference>
<gene>
    <name evidence="6" type="primary">acrR</name>
    <name evidence="6" type="ORF">ROA7450_04189</name>
</gene>
<dbReference type="Gene3D" id="1.10.10.60">
    <property type="entry name" value="Homeodomain-like"/>
    <property type="match status" value="1"/>
</dbReference>